<reference evidence="1" key="1">
    <citation type="submission" date="2018-05" db="EMBL/GenBank/DDBJ databases">
        <authorList>
            <person name="Lanie J.A."/>
            <person name="Ng W.-L."/>
            <person name="Kazmierczak K.M."/>
            <person name="Andrzejewski T.M."/>
            <person name="Davidsen T.M."/>
            <person name="Wayne K.J."/>
            <person name="Tettelin H."/>
            <person name="Glass J.I."/>
            <person name="Rusch D."/>
            <person name="Podicherti R."/>
            <person name="Tsui H.-C.T."/>
            <person name="Winkler M.E."/>
        </authorList>
    </citation>
    <scope>NUCLEOTIDE SEQUENCE</scope>
</reference>
<organism evidence="1">
    <name type="scientific">marine metagenome</name>
    <dbReference type="NCBI Taxonomy" id="408172"/>
    <lineage>
        <taxon>unclassified sequences</taxon>
        <taxon>metagenomes</taxon>
        <taxon>ecological metagenomes</taxon>
    </lineage>
</organism>
<dbReference type="AlphaFoldDB" id="A0A383CYY7"/>
<dbReference type="EMBL" id="UINC01212960">
    <property type="protein sequence ID" value="SVE37517.1"/>
    <property type="molecule type" value="Genomic_DNA"/>
</dbReference>
<proteinExistence type="predicted"/>
<gene>
    <name evidence="1" type="ORF">METZ01_LOCUS490371</name>
</gene>
<feature type="non-terminal residue" evidence="1">
    <location>
        <position position="46"/>
    </location>
</feature>
<sequence length="46" mass="5161">VVTLYIKDLMTTERCMRVYNASISKKIFKSFPCKGNLLEYGAGIGT</sequence>
<feature type="non-terminal residue" evidence="1">
    <location>
        <position position="1"/>
    </location>
</feature>
<accession>A0A383CYY7</accession>
<protein>
    <submittedName>
        <fullName evidence="1">Uncharacterized protein</fullName>
    </submittedName>
</protein>
<evidence type="ECO:0000313" key="1">
    <source>
        <dbReference type="EMBL" id="SVE37517.1"/>
    </source>
</evidence>
<name>A0A383CYY7_9ZZZZ</name>